<comment type="similarity">
    <text evidence="2">Belongs to the MgtC/SapB family.</text>
</comment>
<dbReference type="PRINTS" id="PR01837">
    <property type="entry name" value="MGTCSAPBPROT"/>
</dbReference>
<evidence type="ECO:0000256" key="1">
    <source>
        <dbReference type="ARBA" id="ARBA00004651"/>
    </source>
</evidence>
<evidence type="ECO:0000256" key="4">
    <source>
        <dbReference type="ARBA" id="ARBA00022692"/>
    </source>
</evidence>
<keyword evidence="10" id="KW-1185">Reference proteome</keyword>
<organism evidence="9 10">
    <name type="scientific">Cytobacillus firmus</name>
    <name type="common">Bacillus firmus</name>
    <dbReference type="NCBI Taxonomy" id="1399"/>
    <lineage>
        <taxon>Bacteria</taxon>
        <taxon>Bacillati</taxon>
        <taxon>Bacillota</taxon>
        <taxon>Bacilli</taxon>
        <taxon>Bacillales</taxon>
        <taxon>Bacillaceae</taxon>
        <taxon>Cytobacillus</taxon>
    </lineage>
</organism>
<name>A0A366K152_CYTFI</name>
<reference evidence="9 10" key="1">
    <citation type="submission" date="2018-06" db="EMBL/GenBank/DDBJ databases">
        <title>Freshwater and sediment microbial communities from various areas in North America, analyzing microbe dynamics in response to fracking.</title>
        <authorList>
            <person name="Lamendella R."/>
        </authorList>
    </citation>
    <scope>NUCLEOTIDE SEQUENCE [LARGE SCALE GENOMIC DNA]</scope>
    <source>
        <strain evidence="9 10">14_TX</strain>
    </source>
</reference>
<evidence type="ECO:0000256" key="6">
    <source>
        <dbReference type="ARBA" id="ARBA00023136"/>
    </source>
</evidence>
<dbReference type="AlphaFoldDB" id="A0A366K152"/>
<dbReference type="InterPro" id="IPR049177">
    <property type="entry name" value="MgtC_SapB_SrpB_YhiD_N"/>
</dbReference>
<feature type="transmembrane region" description="Helical" evidence="7">
    <location>
        <begin position="111"/>
        <end position="142"/>
    </location>
</feature>
<evidence type="ECO:0000256" key="7">
    <source>
        <dbReference type="SAM" id="Phobius"/>
    </source>
</evidence>
<dbReference type="Pfam" id="PF02308">
    <property type="entry name" value="MgtC"/>
    <property type="match status" value="1"/>
</dbReference>
<comment type="caution">
    <text evidence="9">The sequence shown here is derived from an EMBL/GenBank/DDBJ whole genome shotgun (WGS) entry which is preliminary data.</text>
</comment>
<comment type="subcellular location">
    <subcellularLocation>
        <location evidence="1">Cell membrane</location>
        <topology evidence="1">Multi-pass membrane protein</topology>
    </subcellularLocation>
</comment>
<evidence type="ECO:0000256" key="2">
    <source>
        <dbReference type="ARBA" id="ARBA00009298"/>
    </source>
</evidence>
<keyword evidence="6 7" id="KW-0472">Membrane</keyword>
<feature type="transmembrane region" description="Helical" evidence="7">
    <location>
        <begin position="82"/>
        <end position="99"/>
    </location>
</feature>
<evidence type="ECO:0000256" key="5">
    <source>
        <dbReference type="ARBA" id="ARBA00022989"/>
    </source>
</evidence>
<evidence type="ECO:0000256" key="3">
    <source>
        <dbReference type="ARBA" id="ARBA00022475"/>
    </source>
</evidence>
<dbReference type="PANTHER" id="PTHR33778:SF1">
    <property type="entry name" value="MAGNESIUM TRANSPORTER YHID-RELATED"/>
    <property type="match status" value="1"/>
</dbReference>
<proteinExistence type="inferred from homology"/>
<keyword evidence="5 7" id="KW-1133">Transmembrane helix</keyword>
<evidence type="ECO:0000313" key="9">
    <source>
        <dbReference type="EMBL" id="RBP95400.1"/>
    </source>
</evidence>
<protein>
    <submittedName>
        <fullName evidence="9">MgtC family protein</fullName>
    </submittedName>
</protein>
<dbReference type="InterPro" id="IPR003416">
    <property type="entry name" value="MgtC/SapB/SrpB/YhiD_fam"/>
</dbReference>
<gene>
    <name evidence="9" type="ORF">DFO70_103442</name>
</gene>
<keyword evidence="3" id="KW-1003">Cell membrane</keyword>
<sequence>MAVYMEYMTEFFWHYETYFRIVVSAVLGFLIGWDRTSKNKPAGLKTYTYVSVACTLITIVSIESAELLSQPDSGKVMDPMRLAAQIVSGLGFLGAGVILKDGLRVKGLTSAAMIFYAGGVGIGIGAGFYTIVIFATLVTFTITKIGNYFEEREITRVRFPRFKKKRKTEEENQEEVGT</sequence>
<feature type="transmembrane region" description="Helical" evidence="7">
    <location>
        <begin position="12"/>
        <end position="32"/>
    </location>
</feature>
<accession>A0A366K152</accession>
<feature type="domain" description="MgtC/SapB/SrpB/YhiD N-terminal" evidence="8">
    <location>
        <begin position="21"/>
        <end position="150"/>
    </location>
</feature>
<evidence type="ECO:0000259" key="8">
    <source>
        <dbReference type="Pfam" id="PF02308"/>
    </source>
</evidence>
<dbReference type="RefSeq" id="WP_243856141.1">
    <property type="nucleotide sequence ID" value="NZ_QNSF01000003.1"/>
</dbReference>
<evidence type="ECO:0000313" key="10">
    <source>
        <dbReference type="Proteomes" id="UP000252731"/>
    </source>
</evidence>
<feature type="transmembrane region" description="Helical" evidence="7">
    <location>
        <begin position="44"/>
        <end position="62"/>
    </location>
</feature>
<dbReference type="GO" id="GO:0005886">
    <property type="term" value="C:plasma membrane"/>
    <property type="evidence" value="ECO:0007669"/>
    <property type="project" value="UniProtKB-SubCell"/>
</dbReference>
<dbReference type="Proteomes" id="UP000252731">
    <property type="component" value="Unassembled WGS sequence"/>
</dbReference>
<dbReference type="EMBL" id="QNSF01000003">
    <property type="protein sequence ID" value="RBP95400.1"/>
    <property type="molecule type" value="Genomic_DNA"/>
</dbReference>
<keyword evidence="4 7" id="KW-0812">Transmembrane</keyword>
<dbReference type="PANTHER" id="PTHR33778">
    <property type="entry name" value="PROTEIN MGTC"/>
    <property type="match status" value="1"/>
</dbReference>